<keyword evidence="8 12" id="KW-0413">Isomerase</keyword>
<dbReference type="GO" id="GO:0044183">
    <property type="term" value="F:protein folding chaperone"/>
    <property type="evidence" value="ECO:0007669"/>
    <property type="project" value="TreeGrafter"/>
</dbReference>
<dbReference type="GO" id="GO:0015031">
    <property type="term" value="P:protein transport"/>
    <property type="evidence" value="ECO:0007669"/>
    <property type="project" value="UniProtKB-UniRule"/>
</dbReference>
<dbReference type="GO" id="GO:0003755">
    <property type="term" value="F:peptidyl-prolyl cis-trans isomerase activity"/>
    <property type="evidence" value="ECO:0007669"/>
    <property type="project" value="UniProtKB-UniRule"/>
</dbReference>
<dbReference type="EMBL" id="AGYT01000007">
    <property type="protein sequence ID" value="ENZ03309.1"/>
    <property type="molecule type" value="Genomic_DNA"/>
</dbReference>
<dbReference type="InterPro" id="IPR027304">
    <property type="entry name" value="Trigger_fact/SurA_dom_sf"/>
</dbReference>
<dbReference type="SUPFAM" id="SSF54534">
    <property type="entry name" value="FKBP-like"/>
    <property type="match status" value="1"/>
</dbReference>
<dbReference type="FunFam" id="3.10.50.40:FF:000001">
    <property type="entry name" value="Trigger factor"/>
    <property type="match status" value="1"/>
</dbReference>
<comment type="domain">
    <text evidence="12">Consists of 3 domains; the N-terminus binds the ribosome, the middle domain has PPIase activity, while the C-terminus has intrinsic chaperone activity on its own.</text>
</comment>
<dbReference type="AlphaFoldDB" id="N9Y545"/>
<accession>N9Y545</accession>
<dbReference type="NCBIfam" id="TIGR00115">
    <property type="entry name" value="tig"/>
    <property type="match status" value="1"/>
</dbReference>
<comment type="function">
    <text evidence="10 12">Involved in protein export. Acts as a chaperone by maintaining the newly synthesized protein in an open conformation. Functions as a peptidyl-prolyl cis-trans isomerase.</text>
</comment>
<evidence type="ECO:0000256" key="2">
    <source>
        <dbReference type="ARBA" id="ARBA00005464"/>
    </source>
</evidence>
<evidence type="ECO:0000256" key="5">
    <source>
        <dbReference type="ARBA" id="ARBA00022618"/>
    </source>
</evidence>
<feature type="domain" description="PPIase FKBP-type" evidence="15">
    <location>
        <begin position="164"/>
        <end position="249"/>
    </location>
</feature>
<organism evidence="16 17">
    <name type="scientific">Clostridium thermobutyricum</name>
    <dbReference type="NCBI Taxonomy" id="29372"/>
    <lineage>
        <taxon>Bacteria</taxon>
        <taxon>Bacillati</taxon>
        <taxon>Bacillota</taxon>
        <taxon>Clostridia</taxon>
        <taxon>Eubacteriales</taxon>
        <taxon>Clostridiaceae</taxon>
        <taxon>Clostridium</taxon>
    </lineage>
</organism>
<evidence type="ECO:0000256" key="4">
    <source>
        <dbReference type="ARBA" id="ARBA00016902"/>
    </source>
</evidence>
<keyword evidence="17" id="KW-1185">Reference proteome</keyword>
<dbReference type="PANTHER" id="PTHR30560:SF3">
    <property type="entry name" value="TRIGGER FACTOR-LIKE PROTEIN TIG, CHLOROPLASTIC"/>
    <property type="match status" value="1"/>
</dbReference>
<evidence type="ECO:0000313" key="16">
    <source>
        <dbReference type="EMBL" id="ENZ03309.1"/>
    </source>
</evidence>
<comment type="caution">
    <text evidence="16">The sequence shown here is derived from an EMBL/GenBank/DDBJ whole genome shotgun (WGS) entry which is preliminary data.</text>
</comment>
<proteinExistence type="inferred from homology"/>
<evidence type="ECO:0000256" key="11">
    <source>
        <dbReference type="ARBA" id="ARBA00029986"/>
    </source>
</evidence>
<gene>
    <name evidence="12" type="primary">tig</name>
    <name evidence="16" type="ORF">HMPREF1092_00495</name>
</gene>
<dbReference type="GO" id="GO:0043022">
    <property type="term" value="F:ribosome binding"/>
    <property type="evidence" value="ECO:0007669"/>
    <property type="project" value="TreeGrafter"/>
</dbReference>
<dbReference type="InterPro" id="IPR001179">
    <property type="entry name" value="PPIase_FKBP_dom"/>
</dbReference>
<evidence type="ECO:0000256" key="1">
    <source>
        <dbReference type="ARBA" id="ARBA00000971"/>
    </source>
</evidence>
<reference evidence="16 17" key="1">
    <citation type="submission" date="2013-01" db="EMBL/GenBank/DDBJ databases">
        <title>The Genome Sequence of Clostridium colicanis 209318.</title>
        <authorList>
            <consortium name="The Broad Institute Genome Sequencing Platform"/>
            <person name="Earl A."/>
            <person name="Ward D."/>
            <person name="Feldgarden M."/>
            <person name="Gevers D."/>
            <person name="Courvalin P."/>
            <person name="Lambert T."/>
            <person name="Walker B."/>
            <person name="Young S.K."/>
            <person name="Zeng Q."/>
            <person name="Gargeya S."/>
            <person name="Fitzgerald M."/>
            <person name="Haas B."/>
            <person name="Abouelleil A."/>
            <person name="Alvarado L."/>
            <person name="Arachchi H.M."/>
            <person name="Berlin A.M."/>
            <person name="Chapman S.B."/>
            <person name="Dewar J."/>
            <person name="Goldberg J."/>
            <person name="Griggs A."/>
            <person name="Gujja S."/>
            <person name="Hansen M."/>
            <person name="Howarth C."/>
            <person name="Imamovic A."/>
            <person name="Larimer J."/>
            <person name="McCowan C."/>
            <person name="Murphy C."/>
            <person name="Neiman D."/>
            <person name="Pearson M."/>
            <person name="Priest M."/>
            <person name="Roberts A."/>
            <person name="Saif S."/>
            <person name="Shea T."/>
            <person name="Sisk P."/>
            <person name="Sykes S."/>
            <person name="Wortman J."/>
            <person name="Nusbaum C."/>
            <person name="Birren B."/>
        </authorList>
    </citation>
    <scope>NUCLEOTIDE SEQUENCE [LARGE SCALE GENOMIC DNA]</scope>
    <source>
        <strain evidence="16 17">209318</strain>
    </source>
</reference>
<keyword evidence="12" id="KW-0963">Cytoplasm</keyword>
<evidence type="ECO:0000256" key="9">
    <source>
        <dbReference type="ARBA" id="ARBA00023306"/>
    </source>
</evidence>
<dbReference type="PIRSF" id="PIRSF003095">
    <property type="entry name" value="Trigger_factor"/>
    <property type="match status" value="1"/>
</dbReference>
<dbReference type="Gene3D" id="3.10.50.40">
    <property type="match status" value="1"/>
</dbReference>
<dbReference type="GO" id="GO:0051083">
    <property type="term" value="P:'de novo' cotranslational protein folding"/>
    <property type="evidence" value="ECO:0007669"/>
    <property type="project" value="TreeGrafter"/>
</dbReference>
<evidence type="ECO:0000256" key="6">
    <source>
        <dbReference type="ARBA" id="ARBA00023110"/>
    </source>
</evidence>
<dbReference type="InterPro" id="IPR008880">
    <property type="entry name" value="Trigger_fac_C"/>
</dbReference>
<evidence type="ECO:0000256" key="12">
    <source>
        <dbReference type="HAMAP-Rule" id="MF_00303"/>
    </source>
</evidence>
<evidence type="ECO:0000256" key="10">
    <source>
        <dbReference type="ARBA" id="ARBA00024849"/>
    </source>
</evidence>
<keyword evidence="9 12" id="KW-0131">Cell cycle</keyword>
<evidence type="ECO:0000256" key="8">
    <source>
        <dbReference type="ARBA" id="ARBA00023235"/>
    </source>
</evidence>
<evidence type="ECO:0000256" key="3">
    <source>
        <dbReference type="ARBA" id="ARBA00013194"/>
    </source>
</evidence>
<evidence type="ECO:0000259" key="15">
    <source>
        <dbReference type="PROSITE" id="PS50059"/>
    </source>
</evidence>
<dbReference type="RefSeq" id="WP_002596999.1">
    <property type="nucleotide sequence ID" value="NZ_CAUWHC010000003.1"/>
</dbReference>
<sequence>MEAKMEKIEANVVKFEVRVEAEKFTAALNKAFNKNRNKFNIPGFRKGKVSMAMVKKFYGLEVLFDDAVNTVISETYPSVIDENNIRPVDFPSIDVLEVGEGKELVYTATVTVYPEIELGEYKGLDIKKPVYEVSEEEIENQLKGMQEKSARVEVKAEGSSVENGDIAVIDFKGFIGDVAFEGGEGHDYPLEIGSGSFIGNFEEQLVGMKVNDSKDVVVTFPENYGKEELNGKEAKFEVTVKEIKVKELPAIDDEFASEVSEFETLEALKADMREKLTAANEEKAKREFEDALVTAVIENSKMDVPAVMIEKEIDAMVADLENRLKYQGLTLDQYMQFTGNDTEKMRSYMKENAEKKVKGELVIEALAKAEDIKATEEEVNEKALELAKMYTSEDKVEDMAKMLATAQKAMIEKEVVVVKVIKLLEDNCK</sequence>
<comment type="subcellular location">
    <subcellularLocation>
        <location evidence="12">Cytoplasm</location>
    </subcellularLocation>
    <text evidence="12">About half TF is bound to the ribosome near the polypeptide exit tunnel while the other half is free in the cytoplasm.</text>
</comment>
<dbReference type="Proteomes" id="UP000013097">
    <property type="component" value="Unassembled WGS sequence"/>
</dbReference>
<keyword evidence="7 12" id="KW-0143">Chaperone</keyword>
<keyword evidence="5 12" id="KW-0132">Cell division</keyword>
<dbReference type="InterPro" id="IPR037041">
    <property type="entry name" value="Trigger_fac_C_sf"/>
</dbReference>
<protein>
    <recommendedName>
        <fullName evidence="4 12">Trigger factor</fullName>
        <shortName evidence="12">TF</shortName>
        <ecNumber evidence="3 12">5.2.1.8</ecNumber>
    </recommendedName>
    <alternativeName>
        <fullName evidence="11 12">PPIase</fullName>
    </alternativeName>
</protein>
<evidence type="ECO:0000313" key="17">
    <source>
        <dbReference type="Proteomes" id="UP000013097"/>
    </source>
</evidence>
<dbReference type="GO" id="GO:0051301">
    <property type="term" value="P:cell division"/>
    <property type="evidence" value="ECO:0007669"/>
    <property type="project" value="UniProtKB-KW"/>
</dbReference>
<dbReference type="GO" id="GO:0043335">
    <property type="term" value="P:protein unfolding"/>
    <property type="evidence" value="ECO:0007669"/>
    <property type="project" value="TreeGrafter"/>
</dbReference>
<dbReference type="PANTHER" id="PTHR30560">
    <property type="entry name" value="TRIGGER FACTOR CHAPERONE AND PEPTIDYL-PROLYL CIS/TRANS ISOMERASE"/>
    <property type="match status" value="1"/>
</dbReference>
<dbReference type="EC" id="5.2.1.8" evidence="3 12"/>
<dbReference type="InterPro" id="IPR008881">
    <property type="entry name" value="Trigger_fac_ribosome-bd_bac"/>
</dbReference>
<dbReference type="PROSITE" id="PS50059">
    <property type="entry name" value="FKBP_PPIASE"/>
    <property type="match status" value="1"/>
</dbReference>
<dbReference type="PATRIC" id="fig|999411.4.peg.480"/>
<comment type="similarity">
    <text evidence="2 12 14">Belongs to the FKBP-type PPIase family. Tig subfamily.</text>
</comment>
<name>N9Y545_9CLOT</name>
<dbReference type="GO" id="GO:0005737">
    <property type="term" value="C:cytoplasm"/>
    <property type="evidence" value="ECO:0007669"/>
    <property type="project" value="UniProtKB-SubCell"/>
</dbReference>
<dbReference type="HOGENOM" id="CLU_033058_3_2_9"/>
<dbReference type="eggNOG" id="COG0544">
    <property type="taxonomic scope" value="Bacteria"/>
</dbReference>
<evidence type="ECO:0000256" key="7">
    <source>
        <dbReference type="ARBA" id="ARBA00023186"/>
    </source>
</evidence>
<dbReference type="Gene3D" id="1.10.3120.10">
    <property type="entry name" value="Trigger factor, C-terminal domain"/>
    <property type="match status" value="1"/>
</dbReference>
<dbReference type="Pfam" id="PF05698">
    <property type="entry name" value="Trigger_C"/>
    <property type="match status" value="1"/>
</dbReference>
<dbReference type="SUPFAM" id="SSF102735">
    <property type="entry name" value="Trigger factor ribosome-binding domain"/>
    <property type="match status" value="1"/>
</dbReference>
<dbReference type="InterPro" id="IPR046357">
    <property type="entry name" value="PPIase_dom_sf"/>
</dbReference>
<dbReference type="HAMAP" id="MF_00303">
    <property type="entry name" value="Trigger_factor_Tig"/>
    <property type="match status" value="1"/>
</dbReference>
<dbReference type="Pfam" id="PF00254">
    <property type="entry name" value="FKBP_C"/>
    <property type="match status" value="1"/>
</dbReference>
<evidence type="ECO:0000256" key="13">
    <source>
        <dbReference type="PROSITE-ProRule" id="PRU00277"/>
    </source>
</evidence>
<comment type="catalytic activity">
    <reaction evidence="1 12 13">
        <text>[protein]-peptidylproline (omega=180) = [protein]-peptidylproline (omega=0)</text>
        <dbReference type="Rhea" id="RHEA:16237"/>
        <dbReference type="Rhea" id="RHEA-COMP:10747"/>
        <dbReference type="Rhea" id="RHEA-COMP:10748"/>
        <dbReference type="ChEBI" id="CHEBI:83833"/>
        <dbReference type="ChEBI" id="CHEBI:83834"/>
        <dbReference type="EC" id="5.2.1.8"/>
    </reaction>
</comment>
<dbReference type="Gene3D" id="3.30.70.1050">
    <property type="entry name" value="Trigger factor ribosome-binding domain"/>
    <property type="match status" value="1"/>
</dbReference>
<dbReference type="SUPFAM" id="SSF109998">
    <property type="entry name" value="Triger factor/SurA peptide-binding domain-like"/>
    <property type="match status" value="1"/>
</dbReference>
<evidence type="ECO:0000256" key="14">
    <source>
        <dbReference type="RuleBase" id="RU003914"/>
    </source>
</evidence>
<keyword evidence="6 12" id="KW-0697">Rotamase</keyword>
<dbReference type="InterPro" id="IPR005215">
    <property type="entry name" value="Trig_fac"/>
</dbReference>
<dbReference type="Pfam" id="PF05697">
    <property type="entry name" value="Trigger_N"/>
    <property type="match status" value="1"/>
</dbReference>
<dbReference type="InterPro" id="IPR036611">
    <property type="entry name" value="Trigger_fac_ribosome-bd_sf"/>
</dbReference>